<keyword evidence="2" id="KW-1185">Reference proteome</keyword>
<proteinExistence type="predicted"/>
<dbReference type="AlphaFoldDB" id="A0A3M7TAV1"/>
<organism evidence="1 2">
    <name type="scientific">Brachionus plicatilis</name>
    <name type="common">Marine rotifer</name>
    <name type="synonym">Brachionus muelleri</name>
    <dbReference type="NCBI Taxonomy" id="10195"/>
    <lineage>
        <taxon>Eukaryota</taxon>
        <taxon>Metazoa</taxon>
        <taxon>Spiralia</taxon>
        <taxon>Gnathifera</taxon>
        <taxon>Rotifera</taxon>
        <taxon>Eurotatoria</taxon>
        <taxon>Monogononta</taxon>
        <taxon>Pseudotrocha</taxon>
        <taxon>Ploima</taxon>
        <taxon>Brachionidae</taxon>
        <taxon>Brachionus</taxon>
    </lineage>
</organism>
<reference evidence="1 2" key="1">
    <citation type="journal article" date="2018" name="Sci. Rep.">
        <title>Genomic signatures of local adaptation to the degree of environmental predictability in rotifers.</title>
        <authorList>
            <person name="Franch-Gras L."/>
            <person name="Hahn C."/>
            <person name="Garcia-Roger E.M."/>
            <person name="Carmona M.J."/>
            <person name="Serra M."/>
            <person name="Gomez A."/>
        </authorList>
    </citation>
    <scope>NUCLEOTIDE SEQUENCE [LARGE SCALE GENOMIC DNA]</scope>
    <source>
        <strain evidence="1">HYR1</strain>
    </source>
</reference>
<evidence type="ECO:0000313" key="1">
    <source>
        <dbReference type="EMBL" id="RNA45216.1"/>
    </source>
</evidence>
<sequence>MHHYFNFVLAVFNKLIDKLSSKPNFFFFSQKLKNKMKKDESLKILISRKHKQSFIFIFERA</sequence>
<gene>
    <name evidence="1" type="ORF">BpHYR1_046872</name>
</gene>
<accession>A0A3M7TAV1</accession>
<dbReference type="EMBL" id="REGN01000005">
    <property type="protein sequence ID" value="RNA45216.1"/>
    <property type="molecule type" value="Genomic_DNA"/>
</dbReference>
<evidence type="ECO:0000313" key="2">
    <source>
        <dbReference type="Proteomes" id="UP000276133"/>
    </source>
</evidence>
<comment type="caution">
    <text evidence="1">The sequence shown here is derived from an EMBL/GenBank/DDBJ whole genome shotgun (WGS) entry which is preliminary data.</text>
</comment>
<name>A0A3M7TAV1_BRAPC</name>
<protein>
    <submittedName>
        <fullName evidence="1">Uncharacterized protein</fullName>
    </submittedName>
</protein>
<dbReference type="Proteomes" id="UP000276133">
    <property type="component" value="Unassembled WGS sequence"/>
</dbReference>